<dbReference type="GO" id="GO:0004674">
    <property type="term" value="F:protein serine/threonine kinase activity"/>
    <property type="evidence" value="ECO:0007669"/>
    <property type="project" value="TreeGrafter"/>
</dbReference>
<feature type="domain" description="Protein kinase" evidence="1">
    <location>
        <begin position="735"/>
        <end position="995"/>
    </location>
</feature>
<dbReference type="PANTHER" id="PTHR44329:SF214">
    <property type="entry name" value="PROTEIN KINASE DOMAIN-CONTAINING PROTEIN"/>
    <property type="match status" value="1"/>
</dbReference>
<dbReference type="GO" id="GO:0005524">
    <property type="term" value="F:ATP binding"/>
    <property type="evidence" value="ECO:0007669"/>
    <property type="project" value="InterPro"/>
</dbReference>
<protein>
    <submittedName>
        <fullName evidence="2">Unnamed protein product</fullName>
    </submittedName>
</protein>
<dbReference type="Gene3D" id="1.10.510.10">
    <property type="entry name" value="Transferase(Phosphotransferase) domain 1"/>
    <property type="match status" value="2"/>
</dbReference>
<dbReference type="AlphaFoldDB" id="A0A9W7CMY9"/>
<dbReference type="Pfam" id="PF07714">
    <property type="entry name" value="PK_Tyr_Ser-Thr"/>
    <property type="match status" value="1"/>
</dbReference>
<proteinExistence type="predicted"/>
<dbReference type="PROSITE" id="PS00108">
    <property type="entry name" value="PROTEIN_KINASE_ST"/>
    <property type="match status" value="1"/>
</dbReference>
<dbReference type="InterPro" id="IPR008271">
    <property type="entry name" value="Ser/Thr_kinase_AS"/>
</dbReference>
<name>A0A9W7CMY9_9STRA</name>
<dbReference type="InterPro" id="IPR000719">
    <property type="entry name" value="Prot_kinase_dom"/>
</dbReference>
<evidence type="ECO:0000313" key="2">
    <source>
        <dbReference type="EMBL" id="GMF34850.1"/>
    </source>
</evidence>
<evidence type="ECO:0000313" key="3">
    <source>
        <dbReference type="Proteomes" id="UP001165121"/>
    </source>
</evidence>
<organism evidence="2 3">
    <name type="scientific">Phytophthora fragariaefolia</name>
    <dbReference type="NCBI Taxonomy" id="1490495"/>
    <lineage>
        <taxon>Eukaryota</taxon>
        <taxon>Sar</taxon>
        <taxon>Stramenopiles</taxon>
        <taxon>Oomycota</taxon>
        <taxon>Peronosporomycetes</taxon>
        <taxon>Peronosporales</taxon>
        <taxon>Peronosporaceae</taxon>
        <taxon>Phytophthora</taxon>
    </lineage>
</organism>
<dbReference type="PANTHER" id="PTHR44329">
    <property type="entry name" value="SERINE/THREONINE-PROTEIN KINASE TNNI3K-RELATED"/>
    <property type="match status" value="1"/>
</dbReference>
<dbReference type="InterPro" id="IPR051681">
    <property type="entry name" value="Ser/Thr_Kinases-Pseudokinases"/>
</dbReference>
<dbReference type="OrthoDB" id="346907at2759"/>
<dbReference type="InterPro" id="IPR011009">
    <property type="entry name" value="Kinase-like_dom_sf"/>
</dbReference>
<dbReference type="Proteomes" id="UP001165121">
    <property type="component" value="Unassembled WGS sequence"/>
</dbReference>
<keyword evidence="3" id="KW-1185">Reference proteome</keyword>
<dbReference type="Gene3D" id="3.30.200.20">
    <property type="entry name" value="Phosphorylase Kinase, domain 1"/>
    <property type="match status" value="1"/>
</dbReference>
<reference evidence="2" key="1">
    <citation type="submission" date="2023-04" db="EMBL/GenBank/DDBJ databases">
        <title>Phytophthora fragariaefolia NBRC 109709.</title>
        <authorList>
            <person name="Ichikawa N."/>
            <person name="Sato H."/>
            <person name="Tonouchi N."/>
        </authorList>
    </citation>
    <scope>NUCLEOTIDE SEQUENCE</scope>
    <source>
        <strain evidence="2">NBRC 109709</strain>
    </source>
</reference>
<dbReference type="SUPFAM" id="SSF56112">
    <property type="entry name" value="Protein kinase-like (PK-like)"/>
    <property type="match status" value="2"/>
</dbReference>
<sequence>MWNNSSYDRKPDISQICTTIDWQITDLCESYENEKNPLFRLARTGFVMQRIVDLHVLIDEASATYGISESEYLKDWRLHLQAERDWRMEAFASCLEKPGDLSAILNRYRCNSLELLTLLSYDFGKYSESVFTPNEREVISGVYDGICDSSGACVVSVPKWFIPRHEITERNGDYLWQNVNVEVRPADAWCIDRTAIWSNLNHPHVARLLGACHVGFPALFIFEESASITQSILRRLPVPGAPGDVWSMHAPHRSLWDLLLGTAMGLQYLHERGIVCGNITPDKLIVNTTSNIAHIFGGDVVMLSRPYPPVKNVFDHTSRVPTMASDVREFGLCILTILHDIATLDYSAWSWQQQIGRPKVIKALPERPNYVDDDSMWHLLAKMCDATPAGREDMAYVVQQLQNVVNGRPTLQDNQLGEPVPSNTDHTVAKENQFSTIIEYQLDNLLDEDFELNVDSSCGSLHEAKGVNFGSHDFDGESSDTSSNCSANEKENMLRRRTELKELGVFGKARANDKSDLVFVETLDNYEHPECGSTIKAILRDIEDQLVDIESPGSPMDHHVFERLTSIHVHLQSLSKCRLDLLETVLSLASSFKWSLAERVDSNSLASRTIVSRGIGHRSLAFHHSIDHLLLRFRLPEATNRTHSWKHRWDYDHQADLRTFDTVLKDPEYFAGLQDDERAEIATLLAFEINRRNAVYSDDTIAVMIRALKKLQHPSCGEATVFPDLPQWFVPWHDVEVLEYLSSGSFGSVHRGKWFEATVAVKQLFQADKKDFIREVNVWFSLNHPNVIKLFGACHVGTPFFLSEYAENGTLTKFARTQKWQDWVPGFAIFGRPRNPVWAALYNVAKGLHHLHQRGIIHGDLKGNNILVGADRKAKLTDFGLSVFARHCSSEPKAPVGAVRWKAPERLGDVDSGPSFESDIFSFGMCVIELVSGKYPWINIGSDSGVLEAVLQGKLPQRPAQFADDEWGLVLRMCCFDPSERISSFTAVMLLRSYVGRLA</sequence>
<evidence type="ECO:0000259" key="1">
    <source>
        <dbReference type="PROSITE" id="PS50011"/>
    </source>
</evidence>
<dbReference type="SMART" id="SM00220">
    <property type="entry name" value="S_TKc"/>
    <property type="match status" value="1"/>
</dbReference>
<dbReference type="EMBL" id="BSXT01000835">
    <property type="protein sequence ID" value="GMF34850.1"/>
    <property type="molecule type" value="Genomic_DNA"/>
</dbReference>
<dbReference type="PROSITE" id="PS50011">
    <property type="entry name" value="PROTEIN_KINASE_DOM"/>
    <property type="match status" value="1"/>
</dbReference>
<accession>A0A9W7CMY9</accession>
<gene>
    <name evidence="2" type="ORF">Pfra01_000906400</name>
</gene>
<comment type="caution">
    <text evidence="2">The sequence shown here is derived from an EMBL/GenBank/DDBJ whole genome shotgun (WGS) entry which is preliminary data.</text>
</comment>
<dbReference type="InterPro" id="IPR001245">
    <property type="entry name" value="Ser-Thr/Tyr_kinase_cat_dom"/>
</dbReference>